<dbReference type="PANTHER" id="PTHR33408:SF2">
    <property type="entry name" value="TRANSPOSASE DDE DOMAIN-CONTAINING PROTEIN"/>
    <property type="match status" value="1"/>
</dbReference>
<proteinExistence type="predicted"/>
<dbReference type="PANTHER" id="PTHR33408">
    <property type="entry name" value="TRANSPOSASE"/>
    <property type="match status" value="1"/>
</dbReference>
<organism evidence="2 3">
    <name type="scientific">Methanoculleus receptaculi</name>
    <dbReference type="NCBI Taxonomy" id="394967"/>
    <lineage>
        <taxon>Archaea</taxon>
        <taxon>Methanobacteriati</taxon>
        <taxon>Methanobacteriota</taxon>
        <taxon>Stenosarchaea group</taxon>
        <taxon>Methanomicrobia</taxon>
        <taxon>Methanomicrobiales</taxon>
        <taxon>Methanomicrobiaceae</taxon>
        <taxon>Methanoculleus</taxon>
    </lineage>
</organism>
<sequence>MGLPTPEQVRDGLIAFRIAAHTGDTINYGLDDADLALARSRSRLDREGQIAHAIDPETARDLVPPSGPCTMCGDFCVVAMMKRLRRERQAGAKRYKSTISYKGDNHMVNNLRSENSAVLFMVQKDGFKPYHQGQTFLLLLSLEEFVPPNHSARIISAVVDKLDLTNLYNMYNTNVCQNAFDPQMLVKVLFYSTFEGIFSSKEIENKLHTDLPNLQPFPNSIL</sequence>
<gene>
    <name evidence="2" type="ORF">R6Y96_01795</name>
</gene>
<keyword evidence="2" id="KW-0456">Lyase</keyword>
<evidence type="ECO:0000313" key="3">
    <source>
        <dbReference type="Proteomes" id="UP001305652"/>
    </source>
</evidence>
<dbReference type="GO" id="GO:0009228">
    <property type="term" value="P:thiamine biosynthetic process"/>
    <property type="evidence" value="ECO:0007669"/>
    <property type="project" value="InterPro"/>
</dbReference>
<evidence type="ECO:0000259" key="1">
    <source>
        <dbReference type="Pfam" id="PF05598"/>
    </source>
</evidence>
<dbReference type="InterPro" id="IPR002817">
    <property type="entry name" value="ThiC/BzaA/B"/>
</dbReference>
<accession>A0AAX4FXL6</accession>
<dbReference type="GO" id="GO:0051536">
    <property type="term" value="F:iron-sulfur cluster binding"/>
    <property type="evidence" value="ECO:0007669"/>
    <property type="project" value="InterPro"/>
</dbReference>
<dbReference type="KEGG" id="mrc:R6Y96_01795"/>
<dbReference type="EC" id="4.1.99.17" evidence="2"/>
<dbReference type="Pfam" id="PF05598">
    <property type="entry name" value="DUF772"/>
    <property type="match status" value="1"/>
</dbReference>
<dbReference type="RefSeq" id="WP_318622455.1">
    <property type="nucleotide sequence ID" value="NZ_CP137642.1"/>
</dbReference>
<dbReference type="GeneID" id="85731850"/>
<dbReference type="EMBL" id="CP137642">
    <property type="protein sequence ID" value="WOX58629.1"/>
    <property type="molecule type" value="Genomic_DNA"/>
</dbReference>
<reference evidence="2 3" key="1">
    <citation type="submission" date="2023-10" db="EMBL/GenBank/DDBJ databases">
        <title>The complete genome sequence of Methanoculleus receptaculi DSM 18860.</title>
        <authorList>
            <person name="Lai S.-J."/>
            <person name="You Y.-T."/>
            <person name="Chen S.-C."/>
        </authorList>
    </citation>
    <scope>NUCLEOTIDE SEQUENCE [LARGE SCALE GENOMIC DNA]</scope>
    <source>
        <strain evidence="2 3">DSM 18860</strain>
    </source>
</reference>
<keyword evidence="3" id="KW-1185">Reference proteome</keyword>
<dbReference type="AlphaFoldDB" id="A0AAX4FXL6"/>
<feature type="domain" description="Transposase InsH N-terminal" evidence="1">
    <location>
        <begin position="141"/>
        <end position="211"/>
    </location>
</feature>
<protein>
    <submittedName>
        <fullName evidence="2">Phosphomethylpyrimidine synthase ThiC</fullName>
        <ecNumber evidence="2">4.1.99.17</ecNumber>
    </submittedName>
</protein>
<dbReference type="Proteomes" id="UP001305652">
    <property type="component" value="Chromosome"/>
</dbReference>
<dbReference type="GO" id="GO:0070284">
    <property type="term" value="F:phosphomethylpyrimidine synthase activity"/>
    <property type="evidence" value="ECO:0007669"/>
    <property type="project" value="UniProtKB-EC"/>
</dbReference>
<name>A0AAX4FXL6_9EURY</name>
<dbReference type="InterPro" id="IPR008490">
    <property type="entry name" value="Transposase_InsH_N"/>
</dbReference>
<evidence type="ECO:0000313" key="2">
    <source>
        <dbReference type="EMBL" id="WOX58629.1"/>
    </source>
</evidence>
<dbReference type="Pfam" id="PF01964">
    <property type="entry name" value="ThiC_Rad_SAM"/>
    <property type="match status" value="1"/>
</dbReference>